<accession>A3ZYQ6</accession>
<dbReference type="eggNOG" id="COG0583">
    <property type="taxonomic scope" value="Bacteria"/>
</dbReference>
<dbReference type="SUPFAM" id="SSF53850">
    <property type="entry name" value="Periplasmic binding protein-like II"/>
    <property type="match status" value="1"/>
</dbReference>
<dbReference type="GO" id="GO:0003700">
    <property type="term" value="F:DNA-binding transcription factor activity"/>
    <property type="evidence" value="ECO:0007669"/>
    <property type="project" value="InterPro"/>
</dbReference>
<dbReference type="InterPro" id="IPR036388">
    <property type="entry name" value="WH-like_DNA-bd_sf"/>
</dbReference>
<sequence>MNLHHLAIFHEVAETGSVSLGAEQLMISQPAASKQLRDFETALGEKLFDRTGRGLRLTTVGKLLNEYARKIFTLEAEAERVVALVRDVRRGELFLGASTTIAGYLLPQVLARFHQQHPEIRVHVSVGNTDFVHRQVLDYRVDLGLTEGFVNEPGLTATSFAEDELVVVAAATHPLVKKRRVKADDLSGQSFVLRESGSGTRAVQEQAISMCGVEVREVMTLSSTEAIKHVVAAGVGLAIVSRLSVGAELVSGELCAIRLADLQIPRPLHLVQAQDRFASPAARAFHEALFARK</sequence>
<evidence type="ECO:0000256" key="2">
    <source>
        <dbReference type="ARBA" id="ARBA00023015"/>
    </source>
</evidence>
<dbReference type="EMBL" id="AANZ01000022">
    <property type="protein sequence ID" value="EAQ78255.1"/>
    <property type="molecule type" value="Genomic_DNA"/>
</dbReference>
<dbReference type="GO" id="GO:0000976">
    <property type="term" value="F:transcription cis-regulatory region binding"/>
    <property type="evidence" value="ECO:0007669"/>
    <property type="project" value="TreeGrafter"/>
</dbReference>
<dbReference type="RefSeq" id="WP_002651497.1">
    <property type="nucleotide sequence ID" value="NZ_CH672376.1"/>
</dbReference>
<name>A3ZYQ6_9BACT</name>
<dbReference type="AlphaFoldDB" id="A3ZYQ6"/>
<keyword evidence="2" id="KW-0805">Transcription regulation</keyword>
<dbReference type="Proteomes" id="UP000004358">
    <property type="component" value="Unassembled WGS sequence"/>
</dbReference>
<feature type="domain" description="HTH lysR-type" evidence="5">
    <location>
        <begin position="1"/>
        <end position="58"/>
    </location>
</feature>
<dbReference type="Pfam" id="PF00126">
    <property type="entry name" value="HTH_1"/>
    <property type="match status" value="1"/>
</dbReference>
<dbReference type="InterPro" id="IPR036390">
    <property type="entry name" value="WH_DNA-bd_sf"/>
</dbReference>
<dbReference type="Gene3D" id="1.10.10.10">
    <property type="entry name" value="Winged helix-like DNA-binding domain superfamily/Winged helix DNA-binding domain"/>
    <property type="match status" value="1"/>
</dbReference>
<dbReference type="PANTHER" id="PTHR30126:SF39">
    <property type="entry name" value="HTH-TYPE TRANSCRIPTIONAL REGULATOR CYSL"/>
    <property type="match status" value="1"/>
</dbReference>
<dbReference type="InterPro" id="IPR000847">
    <property type="entry name" value="LysR_HTH_N"/>
</dbReference>
<evidence type="ECO:0000256" key="3">
    <source>
        <dbReference type="ARBA" id="ARBA00023125"/>
    </source>
</evidence>
<comment type="caution">
    <text evidence="6">The sequence shown here is derived from an EMBL/GenBank/DDBJ whole genome shotgun (WGS) entry which is preliminary data.</text>
</comment>
<evidence type="ECO:0000256" key="4">
    <source>
        <dbReference type="ARBA" id="ARBA00023163"/>
    </source>
</evidence>
<dbReference type="SUPFAM" id="SSF46785">
    <property type="entry name" value="Winged helix' DNA-binding domain"/>
    <property type="match status" value="1"/>
</dbReference>
<dbReference type="HOGENOM" id="CLU_039613_6_1_0"/>
<keyword evidence="3" id="KW-0238">DNA-binding</keyword>
<dbReference type="InterPro" id="IPR005119">
    <property type="entry name" value="LysR_subst-bd"/>
</dbReference>
<evidence type="ECO:0000313" key="6">
    <source>
        <dbReference type="EMBL" id="EAQ78255.1"/>
    </source>
</evidence>
<proteinExistence type="inferred from homology"/>
<dbReference type="STRING" id="314230.DSM3645_18001"/>
<dbReference type="PANTHER" id="PTHR30126">
    <property type="entry name" value="HTH-TYPE TRANSCRIPTIONAL REGULATOR"/>
    <property type="match status" value="1"/>
</dbReference>
<evidence type="ECO:0000259" key="5">
    <source>
        <dbReference type="PROSITE" id="PS50931"/>
    </source>
</evidence>
<dbReference type="Pfam" id="PF03466">
    <property type="entry name" value="LysR_substrate"/>
    <property type="match status" value="1"/>
</dbReference>
<protein>
    <submittedName>
        <fullName evidence="6">Transcriptional regulator, LysR family protein</fullName>
    </submittedName>
</protein>
<gene>
    <name evidence="6" type="ORF">DSM3645_18001</name>
</gene>
<dbReference type="Gene3D" id="3.40.190.290">
    <property type="match status" value="1"/>
</dbReference>
<dbReference type="CDD" id="cd08420">
    <property type="entry name" value="PBP2_CysL_like"/>
    <property type="match status" value="1"/>
</dbReference>
<organism evidence="6 7">
    <name type="scientific">Blastopirellula marina DSM 3645</name>
    <dbReference type="NCBI Taxonomy" id="314230"/>
    <lineage>
        <taxon>Bacteria</taxon>
        <taxon>Pseudomonadati</taxon>
        <taxon>Planctomycetota</taxon>
        <taxon>Planctomycetia</taxon>
        <taxon>Pirellulales</taxon>
        <taxon>Pirellulaceae</taxon>
        <taxon>Blastopirellula</taxon>
    </lineage>
</organism>
<dbReference type="PROSITE" id="PS50931">
    <property type="entry name" value="HTH_LYSR"/>
    <property type="match status" value="1"/>
</dbReference>
<keyword evidence="4" id="KW-0804">Transcription</keyword>
<dbReference type="FunFam" id="1.10.10.10:FF:000001">
    <property type="entry name" value="LysR family transcriptional regulator"/>
    <property type="match status" value="1"/>
</dbReference>
<comment type="similarity">
    <text evidence="1">Belongs to the LysR transcriptional regulatory family.</text>
</comment>
<reference evidence="6 7" key="1">
    <citation type="submission" date="2006-02" db="EMBL/GenBank/DDBJ databases">
        <authorList>
            <person name="Amann R."/>
            <person name="Ferriera S."/>
            <person name="Johnson J."/>
            <person name="Kravitz S."/>
            <person name="Halpern A."/>
            <person name="Remington K."/>
            <person name="Beeson K."/>
            <person name="Tran B."/>
            <person name="Rogers Y.-H."/>
            <person name="Friedman R."/>
            <person name="Venter J.C."/>
        </authorList>
    </citation>
    <scope>NUCLEOTIDE SEQUENCE [LARGE SCALE GENOMIC DNA]</scope>
    <source>
        <strain evidence="6 7">DSM 3645</strain>
    </source>
</reference>
<evidence type="ECO:0000256" key="1">
    <source>
        <dbReference type="ARBA" id="ARBA00009437"/>
    </source>
</evidence>
<evidence type="ECO:0000313" key="7">
    <source>
        <dbReference type="Proteomes" id="UP000004358"/>
    </source>
</evidence>
<dbReference type="OrthoDB" id="9785745at2"/>